<reference evidence="1 2" key="1">
    <citation type="submission" date="2021-05" db="EMBL/GenBank/DDBJ databases">
        <title>Petroleum and Energy Research Collection (APPE): ex situ preservation of microbial diversity associated with the oil industry and exploitation of its biotechnological potential.</title>
        <authorList>
            <person name="Paixao C.T.M."/>
            <person name="Gomes M.B."/>
            <person name="Oliveira V.M."/>
        </authorList>
    </citation>
    <scope>NUCLEOTIDE SEQUENCE [LARGE SCALE GENOMIC DNA]</scope>
    <source>
        <strain evidence="1 2">LIT2</strain>
    </source>
</reference>
<dbReference type="Proteomes" id="UP001319883">
    <property type="component" value="Unassembled WGS sequence"/>
</dbReference>
<accession>A0ABS7WYW1</accession>
<organism evidence="1 2">
    <name type="scientific">Modicisalibacter tunisiensis</name>
    <dbReference type="NCBI Taxonomy" id="390637"/>
    <lineage>
        <taxon>Bacteria</taxon>
        <taxon>Pseudomonadati</taxon>
        <taxon>Pseudomonadota</taxon>
        <taxon>Gammaproteobacteria</taxon>
        <taxon>Oceanospirillales</taxon>
        <taxon>Halomonadaceae</taxon>
        <taxon>Modicisalibacter</taxon>
    </lineage>
</organism>
<proteinExistence type="predicted"/>
<evidence type="ECO:0000313" key="1">
    <source>
        <dbReference type="EMBL" id="MBZ9567324.1"/>
    </source>
</evidence>
<protein>
    <submittedName>
        <fullName evidence="1">Uncharacterized protein</fullName>
    </submittedName>
</protein>
<keyword evidence="2" id="KW-1185">Reference proteome</keyword>
<evidence type="ECO:0000313" key="2">
    <source>
        <dbReference type="Proteomes" id="UP001319883"/>
    </source>
</evidence>
<sequence>MGLVLFVCARYARRTHELRSVVLFWERRLVLTRQETHLQRAGVLLLSLGVALRYLMVLQGL</sequence>
<name>A0ABS7WYW1_9GAMM</name>
<gene>
    <name evidence="1" type="ORF">KGQ91_06450</name>
</gene>
<dbReference type="EMBL" id="JAGXFD010000001">
    <property type="protein sequence ID" value="MBZ9567324.1"/>
    <property type="molecule type" value="Genomic_DNA"/>
</dbReference>
<comment type="caution">
    <text evidence="1">The sequence shown here is derived from an EMBL/GenBank/DDBJ whole genome shotgun (WGS) entry which is preliminary data.</text>
</comment>